<accession>A0AAW7XII3</accession>
<feature type="signal peptide" evidence="1">
    <location>
        <begin position="1"/>
        <end position="23"/>
    </location>
</feature>
<comment type="caution">
    <text evidence="2">The sequence shown here is derived from an EMBL/GenBank/DDBJ whole genome shotgun (WGS) entry which is preliminary data.</text>
</comment>
<proteinExistence type="predicted"/>
<dbReference type="AlphaFoldDB" id="A0AAW7XII3"/>
<organism evidence="2 3">
    <name type="scientific">Neptunomonas phycophila</name>
    <dbReference type="NCBI Taxonomy" id="1572645"/>
    <lineage>
        <taxon>Bacteria</taxon>
        <taxon>Pseudomonadati</taxon>
        <taxon>Pseudomonadota</taxon>
        <taxon>Gammaproteobacteria</taxon>
        <taxon>Oceanospirillales</taxon>
        <taxon>Oceanospirillaceae</taxon>
        <taxon>Neptunomonas</taxon>
    </lineage>
</organism>
<reference evidence="2" key="1">
    <citation type="submission" date="2023-07" db="EMBL/GenBank/DDBJ databases">
        <title>Genome content predicts the carbon catabolic preferences of heterotrophic bacteria.</title>
        <authorList>
            <person name="Gralka M."/>
        </authorList>
    </citation>
    <scope>NUCLEOTIDE SEQUENCE</scope>
    <source>
        <strain evidence="2">I2M16</strain>
    </source>
</reference>
<feature type="chain" id="PRO_5043611373" description="DUF4426 domain-containing protein" evidence="1">
    <location>
        <begin position="24"/>
        <end position="141"/>
    </location>
</feature>
<evidence type="ECO:0000313" key="2">
    <source>
        <dbReference type="EMBL" id="MDO6453962.1"/>
    </source>
</evidence>
<dbReference type="EMBL" id="JAUOPG010000006">
    <property type="protein sequence ID" value="MDO6453962.1"/>
    <property type="molecule type" value="Genomic_DNA"/>
</dbReference>
<evidence type="ECO:0000256" key="1">
    <source>
        <dbReference type="SAM" id="SignalP"/>
    </source>
</evidence>
<name>A0AAW7XII3_9GAMM</name>
<protein>
    <recommendedName>
        <fullName evidence="4">DUF4426 domain-containing protein</fullName>
    </recommendedName>
</protein>
<gene>
    <name evidence="2" type="ORF">Q4490_10340</name>
</gene>
<sequence length="141" mass="15862">MKRNKKMFVVLLLSQILWGEAMAATFDEIIDTLKYDSIGGYKVVNLLSNEASIPKQVLGVAVQHFDSKTSYTGGSSQVTLQFSKLGTGINQEKLKRVIGSFPSLTLEEEFGQTDFSWRFGGINCYISVHTEDDIFEYSCWK</sequence>
<dbReference type="Proteomes" id="UP001169862">
    <property type="component" value="Unassembled WGS sequence"/>
</dbReference>
<evidence type="ECO:0000313" key="3">
    <source>
        <dbReference type="Proteomes" id="UP001169862"/>
    </source>
</evidence>
<dbReference type="RefSeq" id="WP_290036044.1">
    <property type="nucleotide sequence ID" value="NZ_JAUOPG010000006.1"/>
</dbReference>
<evidence type="ECO:0008006" key="4">
    <source>
        <dbReference type="Google" id="ProtNLM"/>
    </source>
</evidence>
<keyword evidence="1" id="KW-0732">Signal</keyword>